<comment type="similarity">
    <text evidence="5">Belongs to the L2HGDH family.</text>
</comment>
<evidence type="ECO:0000256" key="5">
    <source>
        <dbReference type="ARBA" id="ARBA00037941"/>
    </source>
</evidence>
<keyword evidence="2" id="KW-0285">Flavoprotein</keyword>
<accession>A0A543PBQ2</accession>
<keyword evidence="8" id="KW-1185">Reference proteome</keyword>
<evidence type="ECO:0000256" key="3">
    <source>
        <dbReference type="ARBA" id="ARBA00022827"/>
    </source>
</evidence>
<dbReference type="Proteomes" id="UP000319865">
    <property type="component" value="Unassembled WGS sequence"/>
</dbReference>
<dbReference type="NCBIfam" id="NF008726">
    <property type="entry name" value="PRK11728.1"/>
    <property type="match status" value="1"/>
</dbReference>
<gene>
    <name evidence="7" type="ORF">FHU33_0884</name>
</gene>
<reference evidence="7 8" key="1">
    <citation type="submission" date="2019-06" db="EMBL/GenBank/DDBJ databases">
        <title>Sequencing the genomes of 1000 actinobacteria strains.</title>
        <authorList>
            <person name="Klenk H.-P."/>
        </authorList>
    </citation>
    <scope>NUCLEOTIDE SEQUENCE [LARGE SCALE GENOMIC DNA]</scope>
    <source>
        <strain evidence="7 8">DSM 46837</strain>
    </source>
</reference>
<sequence length="397" mass="42670">MIYDHCVIGGGIVGMASAMALVRRRPGSTVLVLEKETDIARHQTGHNSGVIHSGIYYEPGSLKAELSRRGAEATKEFCAEHGLPMTVQGKLLVASDDRDARRLDALVDRAAANRIEARRISAAELRELEPEVAGVGALLVPATGSVDYVAITRAMRDTVEREGGQVEVGQAVTGIAEGADSVAVTTEGTTWRARRLVVCGGLQADRLAALAGLTSAARIVPFRGEYYQLPPERSGIVTRLIYPVPDPALPFLGVHLTPMVDGRVTVGPNAVLGLSREGYRKGSVDRRDVRDIVSFPGFWRLARHQVRTGAVEMRNSMFKRGYLAAARRYCPGLQLEDLLPYEAGIRAQAVLRDGTMVHDFLLEETARTLHVLNAPSPAATSAIPIGELIADKALAAA</sequence>
<dbReference type="AlphaFoldDB" id="A0A543PBQ2"/>
<dbReference type="PANTHER" id="PTHR43104:SF2">
    <property type="entry name" value="L-2-HYDROXYGLUTARATE DEHYDROGENASE, MITOCHONDRIAL"/>
    <property type="match status" value="1"/>
</dbReference>
<evidence type="ECO:0000256" key="1">
    <source>
        <dbReference type="ARBA" id="ARBA00001974"/>
    </source>
</evidence>
<evidence type="ECO:0000259" key="6">
    <source>
        <dbReference type="Pfam" id="PF01266"/>
    </source>
</evidence>
<organism evidence="7 8">
    <name type="scientific">Blastococcus colisei</name>
    <dbReference type="NCBI Taxonomy" id="1564162"/>
    <lineage>
        <taxon>Bacteria</taxon>
        <taxon>Bacillati</taxon>
        <taxon>Actinomycetota</taxon>
        <taxon>Actinomycetes</taxon>
        <taxon>Geodermatophilales</taxon>
        <taxon>Geodermatophilaceae</taxon>
        <taxon>Blastococcus</taxon>
    </lineage>
</organism>
<evidence type="ECO:0000313" key="7">
    <source>
        <dbReference type="EMBL" id="TQN41516.1"/>
    </source>
</evidence>
<dbReference type="Gene3D" id="3.30.9.10">
    <property type="entry name" value="D-Amino Acid Oxidase, subunit A, domain 2"/>
    <property type="match status" value="1"/>
</dbReference>
<protein>
    <submittedName>
        <fullName evidence="7">L-2-hydroxyglutarate oxidase</fullName>
    </submittedName>
</protein>
<comment type="caution">
    <text evidence="7">The sequence shown here is derived from an EMBL/GenBank/DDBJ whole genome shotgun (WGS) entry which is preliminary data.</text>
</comment>
<feature type="domain" description="FAD dependent oxidoreductase" evidence="6">
    <location>
        <begin position="4"/>
        <end position="391"/>
    </location>
</feature>
<evidence type="ECO:0000313" key="8">
    <source>
        <dbReference type="Proteomes" id="UP000319865"/>
    </source>
</evidence>
<evidence type="ECO:0000256" key="2">
    <source>
        <dbReference type="ARBA" id="ARBA00022630"/>
    </source>
</evidence>
<comment type="cofactor">
    <cofactor evidence="1">
        <name>FAD</name>
        <dbReference type="ChEBI" id="CHEBI:57692"/>
    </cofactor>
</comment>
<dbReference type="InterPro" id="IPR006076">
    <property type="entry name" value="FAD-dep_OxRdtase"/>
</dbReference>
<dbReference type="Gene3D" id="3.50.50.60">
    <property type="entry name" value="FAD/NAD(P)-binding domain"/>
    <property type="match status" value="1"/>
</dbReference>
<dbReference type="SUPFAM" id="SSF51905">
    <property type="entry name" value="FAD/NAD(P)-binding domain"/>
    <property type="match status" value="1"/>
</dbReference>
<evidence type="ECO:0000256" key="4">
    <source>
        <dbReference type="ARBA" id="ARBA00023002"/>
    </source>
</evidence>
<dbReference type="GO" id="GO:0005737">
    <property type="term" value="C:cytoplasm"/>
    <property type="evidence" value="ECO:0007669"/>
    <property type="project" value="TreeGrafter"/>
</dbReference>
<dbReference type="RefSeq" id="WP_142024255.1">
    <property type="nucleotide sequence ID" value="NZ_VFQE01000001.1"/>
</dbReference>
<dbReference type="EMBL" id="VFQE01000001">
    <property type="protein sequence ID" value="TQN41516.1"/>
    <property type="molecule type" value="Genomic_DNA"/>
</dbReference>
<name>A0A543PBQ2_9ACTN</name>
<keyword evidence="3" id="KW-0274">FAD</keyword>
<dbReference type="Pfam" id="PF01266">
    <property type="entry name" value="DAO"/>
    <property type="match status" value="1"/>
</dbReference>
<dbReference type="InterPro" id="IPR036188">
    <property type="entry name" value="FAD/NAD-bd_sf"/>
</dbReference>
<dbReference type="OrthoDB" id="9801699at2"/>
<keyword evidence="4" id="KW-0560">Oxidoreductase</keyword>
<dbReference type="GO" id="GO:0047545">
    <property type="term" value="F:(S)-2-hydroxyglutarate dehydrogenase activity"/>
    <property type="evidence" value="ECO:0007669"/>
    <property type="project" value="TreeGrafter"/>
</dbReference>
<proteinExistence type="inferred from homology"/>
<dbReference type="PANTHER" id="PTHR43104">
    <property type="entry name" value="L-2-HYDROXYGLUTARATE DEHYDROGENASE, MITOCHONDRIAL"/>
    <property type="match status" value="1"/>
</dbReference>